<feature type="transmembrane region" description="Helical" evidence="9">
    <location>
        <begin position="165"/>
        <end position="189"/>
    </location>
</feature>
<evidence type="ECO:0000256" key="1">
    <source>
        <dbReference type="ARBA" id="ARBA00004429"/>
    </source>
</evidence>
<comment type="function">
    <text evidence="8">Probably part of an ABC transporter complex that could be involved in peptide import. Probably responsible for the translocation of the substrate across the membrane.</text>
</comment>
<dbReference type="EMBL" id="ACJD01000004">
    <property type="protein sequence ID" value="EEH14231.1"/>
    <property type="molecule type" value="Genomic_DNA"/>
</dbReference>
<evidence type="ECO:0000256" key="6">
    <source>
        <dbReference type="ARBA" id="ARBA00022989"/>
    </source>
</evidence>
<comment type="similarity">
    <text evidence="2 9">Belongs to the binding-protein-dependent transport system permease family.</text>
</comment>
<gene>
    <name evidence="11" type="ORF">BCETI_4000160</name>
</gene>
<reference evidence="11 12" key="1">
    <citation type="submission" date="2009-03" db="EMBL/GenBank/DDBJ databases">
        <authorList>
            <person name="Setubal J.C."/>
            <person name="Boyle S."/>
            <person name="Crasta O.R."/>
            <person name="Gillespie J.J."/>
            <person name="Kenyon R.W."/>
            <person name="Lu J."/>
            <person name="Mane S."/>
            <person name="Nagrani S."/>
            <person name="Shallom J.M."/>
            <person name="Shallom S."/>
            <person name="Shukla M."/>
            <person name="Snyder E.E."/>
            <person name="Sobral B.W."/>
            <person name="Wattam A.R."/>
            <person name="Will R."/>
            <person name="Williams K."/>
            <person name="Yoo H."/>
            <person name="Bruce D.H."/>
            <person name="Detter C."/>
            <person name="Munk C."/>
            <person name="Brettin T.S."/>
            <person name="Ficht T."/>
        </authorList>
    </citation>
    <scope>NUCLEOTIDE SEQUENCE [LARGE SCALE GENOMIC DNA]</scope>
    <source>
        <strain evidence="11 12">Cudo</strain>
    </source>
</reference>
<name>C0G7K4_9HYPH</name>
<feature type="transmembrane region" description="Helical" evidence="9">
    <location>
        <begin position="39"/>
        <end position="60"/>
    </location>
</feature>
<dbReference type="GO" id="GO:0071916">
    <property type="term" value="F:dipeptide transmembrane transporter activity"/>
    <property type="evidence" value="ECO:0007669"/>
    <property type="project" value="TreeGrafter"/>
</dbReference>
<feature type="transmembrane region" description="Helical" evidence="9">
    <location>
        <begin position="201"/>
        <end position="218"/>
    </location>
</feature>
<organism evidence="11 12">
    <name type="scientific">Brucella ceti str. Cudo</name>
    <dbReference type="NCBI Taxonomy" id="595497"/>
    <lineage>
        <taxon>Bacteria</taxon>
        <taxon>Pseudomonadati</taxon>
        <taxon>Pseudomonadota</taxon>
        <taxon>Alphaproteobacteria</taxon>
        <taxon>Hyphomicrobiales</taxon>
        <taxon>Brucellaceae</taxon>
        <taxon>Brucella/Ochrobactrum group</taxon>
        <taxon>Brucella</taxon>
    </lineage>
</organism>
<dbReference type="Pfam" id="PF19300">
    <property type="entry name" value="BPD_transp_1_N"/>
    <property type="match status" value="1"/>
</dbReference>
<dbReference type="GO" id="GO:0005886">
    <property type="term" value="C:plasma membrane"/>
    <property type="evidence" value="ECO:0007669"/>
    <property type="project" value="UniProtKB-SubCell"/>
</dbReference>
<proteinExistence type="inferred from homology"/>
<comment type="caution">
    <text evidence="11">The sequence shown here is derived from an EMBL/GenBank/DDBJ whole genome shotgun (WGS) entry which is preliminary data.</text>
</comment>
<evidence type="ECO:0000259" key="10">
    <source>
        <dbReference type="PROSITE" id="PS50928"/>
    </source>
</evidence>
<dbReference type="InterPro" id="IPR045621">
    <property type="entry name" value="BPD_transp_1_N"/>
</dbReference>
<keyword evidence="5 9" id="KW-0812">Transmembrane</keyword>
<keyword evidence="6 9" id="KW-1133">Transmembrane helix</keyword>
<evidence type="ECO:0000256" key="7">
    <source>
        <dbReference type="ARBA" id="ARBA00023136"/>
    </source>
</evidence>
<dbReference type="AlphaFoldDB" id="C0G7K4"/>
<evidence type="ECO:0000256" key="4">
    <source>
        <dbReference type="ARBA" id="ARBA00022475"/>
    </source>
</evidence>
<comment type="subcellular location">
    <subcellularLocation>
        <location evidence="1">Cell inner membrane</location>
        <topology evidence="1">Multi-pass membrane protein</topology>
    </subcellularLocation>
    <subcellularLocation>
        <location evidence="9">Cell membrane</location>
        <topology evidence="9">Multi-pass membrane protein</topology>
    </subcellularLocation>
</comment>
<evidence type="ECO:0000256" key="5">
    <source>
        <dbReference type="ARBA" id="ARBA00022692"/>
    </source>
</evidence>
<keyword evidence="4" id="KW-1003">Cell membrane</keyword>
<dbReference type="Gene3D" id="1.10.3720.10">
    <property type="entry name" value="MetI-like"/>
    <property type="match status" value="1"/>
</dbReference>
<dbReference type="InterPro" id="IPR035906">
    <property type="entry name" value="MetI-like_sf"/>
</dbReference>
<evidence type="ECO:0000313" key="11">
    <source>
        <dbReference type="EMBL" id="EEH14231.1"/>
    </source>
</evidence>
<dbReference type="Pfam" id="PF00528">
    <property type="entry name" value="BPD_transp_1"/>
    <property type="match status" value="1"/>
</dbReference>
<protein>
    <submittedName>
        <fullName evidence="11">Dipeptide transport system permease protein dppB</fullName>
    </submittedName>
</protein>
<dbReference type="PANTHER" id="PTHR43163:SF6">
    <property type="entry name" value="DIPEPTIDE TRANSPORT SYSTEM PERMEASE PROTEIN DPPB-RELATED"/>
    <property type="match status" value="1"/>
</dbReference>
<sequence length="365" mass="40300">MSPFRRHTGFGFIKSVAGCREPSAPGRSFFMFRFILNKLVYLVPTFIGITIVAFAFVRVLPGDPVLLMAGERGVSPERHAELMAQLGFDRPIWEQYLLYVWNLLHGDFGQSLVTKKPVLVEFFALFPATVELSICAIILAVLIGIPAGVIAAVKRGSWFDQGLMGISLVGYSMPIFWWALLLIIFFSGVLQWTPVSGRISLLYYFTPVSGFMLIDSLLSGQKGAFLSAASHLILPTIVLATIPLAVIARQTRSAMLEVLGEDYVRTARAKGLPIRRIVGLHALRNAMIPVITTIGLQVGVLMAGAILTETIFSWPGIGKWMLDSISRRDYPVVQSGLLLIAFIIMVVNLVVDLLYGLINPRIRHK</sequence>
<evidence type="ECO:0000256" key="2">
    <source>
        <dbReference type="ARBA" id="ARBA00009306"/>
    </source>
</evidence>
<dbReference type="Proteomes" id="UP000003678">
    <property type="component" value="Unassembled WGS sequence"/>
</dbReference>
<dbReference type="InterPro" id="IPR000515">
    <property type="entry name" value="MetI-like"/>
</dbReference>
<dbReference type="PANTHER" id="PTHR43163">
    <property type="entry name" value="DIPEPTIDE TRANSPORT SYSTEM PERMEASE PROTEIN DPPB-RELATED"/>
    <property type="match status" value="1"/>
</dbReference>
<feature type="transmembrane region" description="Helical" evidence="9">
    <location>
        <begin position="125"/>
        <end position="153"/>
    </location>
</feature>
<accession>C0G7K4</accession>
<feature type="transmembrane region" description="Helical" evidence="9">
    <location>
        <begin position="224"/>
        <end position="247"/>
    </location>
</feature>
<evidence type="ECO:0000256" key="8">
    <source>
        <dbReference type="ARBA" id="ARBA00025454"/>
    </source>
</evidence>
<feature type="transmembrane region" description="Helical" evidence="9">
    <location>
        <begin position="294"/>
        <end position="317"/>
    </location>
</feature>
<keyword evidence="3 9" id="KW-0813">Transport</keyword>
<evidence type="ECO:0000256" key="3">
    <source>
        <dbReference type="ARBA" id="ARBA00022448"/>
    </source>
</evidence>
<dbReference type="PROSITE" id="PS50928">
    <property type="entry name" value="ABC_TM1"/>
    <property type="match status" value="1"/>
</dbReference>
<dbReference type="SUPFAM" id="SSF161098">
    <property type="entry name" value="MetI-like"/>
    <property type="match status" value="1"/>
</dbReference>
<dbReference type="CDD" id="cd06261">
    <property type="entry name" value="TM_PBP2"/>
    <property type="match status" value="1"/>
</dbReference>
<feature type="domain" description="ABC transmembrane type-1" evidence="10">
    <location>
        <begin position="126"/>
        <end position="355"/>
    </location>
</feature>
<keyword evidence="7 9" id="KW-0472">Membrane</keyword>
<evidence type="ECO:0000256" key="9">
    <source>
        <dbReference type="RuleBase" id="RU363032"/>
    </source>
</evidence>
<feature type="transmembrane region" description="Helical" evidence="9">
    <location>
        <begin position="337"/>
        <end position="358"/>
    </location>
</feature>
<evidence type="ECO:0000313" key="12">
    <source>
        <dbReference type="Proteomes" id="UP000003678"/>
    </source>
</evidence>